<evidence type="ECO:0000313" key="8">
    <source>
        <dbReference type="EMBL" id="CAL1329068.1"/>
    </source>
</evidence>
<dbReference type="Pfam" id="PF14748">
    <property type="entry name" value="P5CR_dimer"/>
    <property type="match status" value="1"/>
</dbReference>
<dbReference type="HAMAP" id="MF_01925">
    <property type="entry name" value="P5C_reductase"/>
    <property type="match status" value="1"/>
</dbReference>
<evidence type="ECO:0000313" key="9">
    <source>
        <dbReference type="Proteomes" id="UP001497533"/>
    </source>
</evidence>
<keyword evidence="4" id="KW-0963">Cytoplasm</keyword>
<keyword evidence="4" id="KW-0641">Proline biosynthesis</keyword>
<gene>
    <name evidence="4 8" type="primary">proC</name>
    <name evidence="8" type="ORF">PRHACTZTBTEA_136</name>
</gene>
<reference evidence="8" key="1">
    <citation type="submission" date="2024-04" db="EMBL/GenBank/DDBJ databases">
        <authorList>
            <person name="Manzano-Marin A."/>
            <person name="Manzano-Marin A."/>
            <person name="Alejandro Manzano Marin A."/>
        </authorList>
    </citation>
    <scope>NUCLEOTIDE SEQUENCE [LARGE SCALE GENOMIC DNA]</scope>
    <source>
        <strain evidence="8">TABTEA</strain>
    </source>
</reference>
<dbReference type="GO" id="GO:0004735">
    <property type="term" value="F:pyrroline-5-carboxylate reductase activity"/>
    <property type="evidence" value="ECO:0007669"/>
    <property type="project" value="UniProtKB-EC"/>
</dbReference>
<dbReference type="Proteomes" id="UP001497533">
    <property type="component" value="Chromosome"/>
</dbReference>
<dbReference type="EMBL" id="OZ034688">
    <property type="protein sequence ID" value="CAL1329068.1"/>
    <property type="molecule type" value="Genomic_DNA"/>
</dbReference>
<keyword evidence="2 4" id="KW-0521">NADP</keyword>
<evidence type="ECO:0000256" key="5">
    <source>
        <dbReference type="NCBIfam" id="TIGR00112"/>
    </source>
</evidence>
<comment type="catalytic activity">
    <reaction evidence="4">
        <text>L-proline + NAD(+) = (S)-1-pyrroline-5-carboxylate + NADH + 2 H(+)</text>
        <dbReference type="Rhea" id="RHEA:14105"/>
        <dbReference type="ChEBI" id="CHEBI:15378"/>
        <dbReference type="ChEBI" id="CHEBI:17388"/>
        <dbReference type="ChEBI" id="CHEBI:57540"/>
        <dbReference type="ChEBI" id="CHEBI:57945"/>
        <dbReference type="ChEBI" id="CHEBI:60039"/>
        <dbReference type="EC" id="1.5.1.2"/>
    </reaction>
</comment>
<dbReference type="InterPro" id="IPR008927">
    <property type="entry name" value="6-PGluconate_DH-like_C_sf"/>
</dbReference>
<proteinExistence type="inferred from homology"/>
<organism evidence="8 9">
    <name type="scientific">Candidatus Providencia siddallii</name>
    <dbReference type="NCBI Taxonomy" id="1715285"/>
    <lineage>
        <taxon>Bacteria</taxon>
        <taxon>Pseudomonadati</taxon>
        <taxon>Pseudomonadota</taxon>
        <taxon>Gammaproteobacteria</taxon>
        <taxon>Enterobacterales</taxon>
        <taxon>Morganellaceae</taxon>
        <taxon>Providencia</taxon>
    </lineage>
</organism>
<evidence type="ECO:0000259" key="6">
    <source>
        <dbReference type="Pfam" id="PF03807"/>
    </source>
</evidence>
<dbReference type="InterPro" id="IPR029036">
    <property type="entry name" value="P5CR_dimer"/>
</dbReference>
<dbReference type="Gene3D" id="1.10.3730.10">
    <property type="entry name" value="ProC C-terminal domain-like"/>
    <property type="match status" value="1"/>
</dbReference>
<dbReference type="SUPFAM" id="SSF48179">
    <property type="entry name" value="6-phosphogluconate dehydrogenase C-terminal domain-like"/>
    <property type="match status" value="1"/>
</dbReference>
<comment type="function">
    <text evidence="4">Catalyzes the reduction of 1-pyrroline-5-carboxylate (PCA) to L-proline.</text>
</comment>
<dbReference type="RefSeq" id="WP_341765124.1">
    <property type="nucleotide sequence ID" value="NZ_OZ034688.1"/>
</dbReference>
<dbReference type="Pfam" id="PF03807">
    <property type="entry name" value="F420_oxidored"/>
    <property type="match status" value="1"/>
</dbReference>
<keyword evidence="3 4" id="KW-0560">Oxidoreductase</keyword>
<protein>
    <recommendedName>
        <fullName evidence="4 5">Pyrroline-5-carboxylate reductase</fullName>
        <shortName evidence="4">P5C reductase</shortName>
        <shortName evidence="4">P5CR</shortName>
        <ecNumber evidence="4 5">1.5.1.2</ecNumber>
    </recommendedName>
    <alternativeName>
        <fullName evidence="4">PCA reductase</fullName>
    </alternativeName>
</protein>
<feature type="domain" description="Pyrroline-5-carboxylate reductase dimerisation" evidence="7">
    <location>
        <begin position="165"/>
        <end position="270"/>
    </location>
</feature>
<dbReference type="PANTHER" id="PTHR11645:SF0">
    <property type="entry name" value="PYRROLINE-5-CARBOXYLATE REDUCTASE 3"/>
    <property type="match status" value="1"/>
</dbReference>
<comment type="catalytic activity">
    <reaction evidence="4">
        <text>L-proline + NADP(+) = (S)-1-pyrroline-5-carboxylate + NADPH + 2 H(+)</text>
        <dbReference type="Rhea" id="RHEA:14109"/>
        <dbReference type="ChEBI" id="CHEBI:15378"/>
        <dbReference type="ChEBI" id="CHEBI:17388"/>
        <dbReference type="ChEBI" id="CHEBI:57783"/>
        <dbReference type="ChEBI" id="CHEBI:58349"/>
        <dbReference type="ChEBI" id="CHEBI:60039"/>
        <dbReference type="EC" id="1.5.1.2"/>
    </reaction>
</comment>
<dbReference type="Gene3D" id="3.40.50.720">
    <property type="entry name" value="NAD(P)-binding Rossmann-like Domain"/>
    <property type="match status" value="1"/>
</dbReference>
<evidence type="ECO:0000256" key="1">
    <source>
        <dbReference type="ARBA" id="ARBA00005525"/>
    </source>
</evidence>
<dbReference type="InterPro" id="IPR028939">
    <property type="entry name" value="P5C_Rdtase_cat_N"/>
</dbReference>
<dbReference type="InterPro" id="IPR036291">
    <property type="entry name" value="NAD(P)-bd_dom_sf"/>
</dbReference>
<comment type="pathway">
    <text evidence="4">Amino-acid biosynthesis; L-proline biosynthesis; L-proline from L-glutamate 5-semialdehyde: step 1/1.</text>
</comment>
<dbReference type="SUPFAM" id="SSF51735">
    <property type="entry name" value="NAD(P)-binding Rossmann-fold domains"/>
    <property type="match status" value="1"/>
</dbReference>
<sequence length="274" mass="31285">MKYRKIAFIGSGNIVNAMVSGIVKYGKYKSSMITISSPNNCRRNKIVENYNVIGINDNNIAVKNSDVIILAVKPQVMEYVCKSLRKIVDYRKKLILTLAAGITVNRYNEYFDDKINLIRIMPSILSFIGKGIIGIFTQNIITEENKIFIEKLMKSIGDIIWCKEEHEINNITAISGSSPAYIFLFMEAIQQKAEELGYNKKISRKLIFNIFNSSLKFASFQKDICFSELRKKVMSEGGVTEKALNEFYNGSFKQIIGKIMQNVIDKSKEMENKF</sequence>
<accession>A0ABM9NNM4</accession>
<comment type="similarity">
    <text evidence="1 4">Belongs to the pyrroline-5-carboxylate reductase family.</text>
</comment>
<keyword evidence="9" id="KW-1185">Reference proteome</keyword>
<name>A0ABM9NNM4_9GAMM</name>
<dbReference type="EC" id="1.5.1.2" evidence="4 5"/>
<evidence type="ECO:0000256" key="2">
    <source>
        <dbReference type="ARBA" id="ARBA00022857"/>
    </source>
</evidence>
<dbReference type="InterPro" id="IPR000304">
    <property type="entry name" value="Pyrroline-COOH_reductase"/>
</dbReference>
<feature type="domain" description="Pyrroline-5-carboxylate reductase catalytic N-terminal" evidence="6">
    <location>
        <begin position="5"/>
        <end position="99"/>
    </location>
</feature>
<evidence type="ECO:0000256" key="3">
    <source>
        <dbReference type="ARBA" id="ARBA00023002"/>
    </source>
</evidence>
<dbReference type="PANTHER" id="PTHR11645">
    <property type="entry name" value="PYRROLINE-5-CARBOXYLATE REDUCTASE"/>
    <property type="match status" value="1"/>
</dbReference>
<evidence type="ECO:0000256" key="4">
    <source>
        <dbReference type="HAMAP-Rule" id="MF_01925"/>
    </source>
</evidence>
<evidence type="ECO:0000259" key="7">
    <source>
        <dbReference type="Pfam" id="PF14748"/>
    </source>
</evidence>
<keyword evidence="4" id="KW-0028">Amino-acid biosynthesis</keyword>
<dbReference type="NCBIfam" id="TIGR00112">
    <property type="entry name" value="proC"/>
    <property type="match status" value="1"/>
</dbReference>
<dbReference type="PIRSF" id="PIRSF000193">
    <property type="entry name" value="Pyrrol-5-carb_rd"/>
    <property type="match status" value="1"/>
</dbReference>
<comment type="subcellular location">
    <subcellularLocation>
        <location evidence="4">Cytoplasm</location>
    </subcellularLocation>
</comment>